<name>A0A0F9PID1_9ZZZZ</name>
<feature type="domain" description="Bbp19-like phage" evidence="1">
    <location>
        <begin position="38"/>
        <end position="96"/>
    </location>
</feature>
<reference evidence="2" key="1">
    <citation type="journal article" date="2015" name="Nature">
        <title>Complex archaea that bridge the gap between prokaryotes and eukaryotes.</title>
        <authorList>
            <person name="Spang A."/>
            <person name="Saw J.H."/>
            <person name="Jorgensen S.L."/>
            <person name="Zaremba-Niedzwiedzka K."/>
            <person name="Martijn J."/>
            <person name="Lind A.E."/>
            <person name="van Eijk R."/>
            <person name="Schleper C."/>
            <person name="Guy L."/>
            <person name="Ettema T.J."/>
        </authorList>
    </citation>
    <scope>NUCLEOTIDE SEQUENCE</scope>
</reference>
<gene>
    <name evidence="2" type="ORF">LCGC14_0839230</name>
</gene>
<proteinExistence type="predicted"/>
<protein>
    <recommendedName>
        <fullName evidence="1">Bbp19-like phage domain-containing protein</fullName>
    </recommendedName>
</protein>
<evidence type="ECO:0000259" key="1">
    <source>
        <dbReference type="Pfam" id="PF25181"/>
    </source>
</evidence>
<evidence type="ECO:0000313" key="2">
    <source>
        <dbReference type="EMBL" id="KKN29924.1"/>
    </source>
</evidence>
<dbReference type="AlphaFoldDB" id="A0A0F9PID1"/>
<sequence>MADKDKKPLDVGDEGQVRRRKSVAKLAREREVAEVQVLLSTRGGRAFVWRILGWCHVYHSAPADPGLMPRFEGQRDIGVRILNECLTADPNVYILMQQESVDNDDGE</sequence>
<accession>A0A0F9PID1</accession>
<dbReference type="InterPro" id="IPR057447">
    <property type="entry name" value="Bbp19-like_phage"/>
</dbReference>
<dbReference type="EMBL" id="LAZR01002448">
    <property type="protein sequence ID" value="KKN29924.1"/>
    <property type="molecule type" value="Genomic_DNA"/>
</dbReference>
<comment type="caution">
    <text evidence="2">The sequence shown here is derived from an EMBL/GenBank/DDBJ whole genome shotgun (WGS) entry which is preliminary data.</text>
</comment>
<organism evidence="2">
    <name type="scientific">marine sediment metagenome</name>
    <dbReference type="NCBI Taxonomy" id="412755"/>
    <lineage>
        <taxon>unclassified sequences</taxon>
        <taxon>metagenomes</taxon>
        <taxon>ecological metagenomes</taxon>
    </lineage>
</organism>
<dbReference type="Pfam" id="PF25181">
    <property type="entry name" value="Phage_Bbp19"/>
    <property type="match status" value="1"/>
</dbReference>